<dbReference type="OrthoDB" id="5278984at2759"/>
<sequence>MLLIWTLNRSTLERWLISFLMVLGLLAAGSAAMKAVTSNTFDYSSTDIFRGMMPLFFWCRMEEISLIVASSAPLLKVPIEKALHRLGLPLFQNRIRDLNLLEESTHPSKEVLDHLTENMQWIALQSDARGPQVRWIRDIQYTLPTGIDLARPERLVLRRRGPAWRTRS</sequence>
<evidence type="ECO:0000313" key="1">
    <source>
        <dbReference type="EMBL" id="PVH90476.1"/>
    </source>
</evidence>
<organism evidence="1 2">
    <name type="scientific">Periconia macrospinosa</name>
    <dbReference type="NCBI Taxonomy" id="97972"/>
    <lineage>
        <taxon>Eukaryota</taxon>
        <taxon>Fungi</taxon>
        <taxon>Dikarya</taxon>
        <taxon>Ascomycota</taxon>
        <taxon>Pezizomycotina</taxon>
        <taxon>Dothideomycetes</taxon>
        <taxon>Pleosporomycetidae</taxon>
        <taxon>Pleosporales</taxon>
        <taxon>Massarineae</taxon>
        <taxon>Periconiaceae</taxon>
        <taxon>Periconia</taxon>
    </lineage>
</organism>
<evidence type="ECO:0000313" key="2">
    <source>
        <dbReference type="Proteomes" id="UP000244855"/>
    </source>
</evidence>
<dbReference type="Proteomes" id="UP000244855">
    <property type="component" value="Unassembled WGS sequence"/>
</dbReference>
<reference evidence="1 2" key="1">
    <citation type="journal article" date="2018" name="Sci. Rep.">
        <title>Comparative genomics provides insights into the lifestyle and reveals functional heterogeneity of dark septate endophytic fungi.</title>
        <authorList>
            <person name="Knapp D.G."/>
            <person name="Nemeth J.B."/>
            <person name="Barry K."/>
            <person name="Hainaut M."/>
            <person name="Henrissat B."/>
            <person name="Johnson J."/>
            <person name="Kuo A."/>
            <person name="Lim J.H.P."/>
            <person name="Lipzen A."/>
            <person name="Nolan M."/>
            <person name="Ohm R.A."/>
            <person name="Tamas L."/>
            <person name="Grigoriev I.V."/>
            <person name="Spatafora J.W."/>
            <person name="Nagy L.G."/>
            <person name="Kovacs G.M."/>
        </authorList>
    </citation>
    <scope>NUCLEOTIDE SEQUENCE [LARGE SCALE GENOMIC DNA]</scope>
    <source>
        <strain evidence="1 2">DSE2036</strain>
    </source>
</reference>
<accession>A0A2V1CXL4</accession>
<proteinExistence type="predicted"/>
<gene>
    <name evidence="1" type="ORF">DM02DRAFT_678585</name>
</gene>
<keyword evidence="2" id="KW-1185">Reference proteome</keyword>
<dbReference type="EMBL" id="KZ806282">
    <property type="protein sequence ID" value="PVH90476.1"/>
    <property type="molecule type" value="Genomic_DNA"/>
</dbReference>
<protein>
    <submittedName>
        <fullName evidence="1">Uncharacterized protein</fullName>
    </submittedName>
</protein>
<name>A0A2V1CXL4_9PLEO</name>
<dbReference type="AlphaFoldDB" id="A0A2V1CXL4"/>